<gene>
    <name evidence="4" type="ordered locus">Mevan_1559</name>
</gene>
<evidence type="ECO:0000256" key="2">
    <source>
        <dbReference type="ARBA" id="ARBA00022704"/>
    </source>
</evidence>
<dbReference type="Gene3D" id="2.60.40.2020">
    <property type="match status" value="1"/>
</dbReference>
<dbReference type="PANTHER" id="PTHR36530">
    <property type="entry name" value="INHIBITOR OF CYSTEINE PEPTIDASE"/>
    <property type="match status" value="1"/>
</dbReference>
<evidence type="ECO:0000313" key="4">
    <source>
        <dbReference type="EMBL" id="ABR55451.1"/>
    </source>
</evidence>
<dbReference type="RefSeq" id="WP_012066365.1">
    <property type="nucleotide sequence ID" value="NC_009634.1"/>
</dbReference>
<dbReference type="GeneID" id="5325747"/>
<dbReference type="InterPro" id="IPR036331">
    <property type="entry name" value="Chagasin-like_sf"/>
</dbReference>
<evidence type="ECO:0000313" key="5">
    <source>
        <dbReference type="Proteomes" id="UP000001107"/>
    </source>
</evidence>
<keyword evidence="1" id="KW-0646">Protease inhibitor</keyword>
<accession>A6USH9</accession>
<sequence>MNKGIMLVIGILLVASGAFLSLNQKEMSLNFDFNGDFELIPVGSEENFNMFLAKASSSSHYGRSYGVNDLAVTKSSMESRISLDGSVRYSETNVQVLGVDEADIVKTNGKLIFYSTQTPIWISSNWQTNTYLIDALPGETSKIIGNISKGGNLYLMDDTLLIIDYDKITSYNISNPNSPELKWSRELDGSYVDSRLIDGNLYLIVQEYSFNGPIIWNNIRLDYKDVYIPRIPSIMRPNFESTYIISSINAENGSIKDTVALVGSYSTTVYVSGENIYFAYSLNYDENKLMLRFISENGNRYFPKDITNKLNRIESNEDFGDEAKYVQITEILEKYLKTISSEERNNLMNKIEADYESFLKENLEDLEGTGIAKIELDTFKVTSGKVPGTLLNSFSMDEYNGNLRVATTIGNSWRFRDFQTNNIYVLDKDMKITGKLTGLEEGERIYSARFMGDTAYLVTFREIDPFFVIDLKDPKNPKVLGELKIPGYSTYLHPIGNNKIIGIGKDEQNRLKVSLFDVKDVSSPKEISKYSLNEYWSEALYNHHAFLWDSEKEVLVLPAGNHAFVLEVTENGIKMLKDEVHKDYGVLRAIYINDYLYTFSNYEIHVIDQKTWKTVNTINLPKYDYPYYPRPYEPIYQESVIDSEVVEKKVKLGENITITLEENPSTGYSWSYEVEDWSNINILTDTYVQNDNKEIVGSGGIHTWTFETLEKGIVTIKFDYYRPFEGIDSSISKKTYVINIE</sequence>
<evidence type="ECO:0000256" key="1">
    <source>
        <dbReference type="ARBA" id="ARBA00022690"/>
    </source>
</evidence>
<dbReference type="Pfam" id="PF09826">
    <property type="entry name" value="Beta_propel"/>
    <property type="match status" value="1"/>
</dbReference>
<dbReference type="Pfam" id="PF09394">
    <property type="entry name" value="Inhibitor_I42"/>
    <property type="match status" value="1"/>
</dbReference>
<dbReference type="OrthoDB" id="28968at2157"/>
<dbReference type="KEGG" id="mvn:Mevan_1559"/>
<dbReference type="PANTHER" id="PTHR36530:SF1">
    <property type="entry name" value="AMOEBIASIN-1"/>
    <property type="match status" value="1"/>
</dbReference>
<dbReference type="HOGENOM" id="CLU_015706_1_0_2"/>
<dbReference type="InterPro" id="IPR052781">
    <property type="entry name" value="Cys_protease_inhibitor_I42"/>
</dbReference>
<dbReference type="InterPro" id="IPR019198">
    <property type="entry name" value="Beta_propeller_containing"/>
</dbReference>
<dbReference type="InterPro" id="IPR018990">
    <property type="entry name" value="Prot_inh_I42_chagasin"/>
</dbReference>
<feature type="domain" description="Proteinase inhibitor I42 chagasin" evidence="3">
    <location>
        <begin position="650"/>
        <end position="739"/>
    </location>
</feature>
<dbReference type="EMBL" id="CP000742">
    <property type="protein sequence ID" value="ABR55451.1"/>
    <property type="molecule type" value="Genomic_DNA"/>
</dbReference>
<protein>
    <recommendedName>
        <fullName evidence="3">Proteinase inhibitor I42 chagasin domain-containing protein</fullName>
    </recommendedName>
</protein>
<dbReference type="eggNOG" id="arCOG02284">
    <property type="taxonomic scope" value="Archaea"/>
</dbReference>
<dbReference type="STRING" id="406327.Mevan_1559"/>
<dbReference type="eggNOG" id="arCOG03545">
    <property type="taxonomic scope" value="Archaea"/>
</dbReference>
<evidence type="ECO:0000259" key="3">
    <source>
        <dbReference type="Pfam" id="PF09394"/>
    </source>
</evidence>
<keyword evidence="2" id="KW-0789">Thiol protease inhibitor</keyword>
<dbReference type="Proteomes" id="UP000001107">
    <property type="component" value="Chromosome"/>
</dbReference>
<dbReference type="AlphaFoldDB" id="A6USH9"/>
<dbReference type="SUPFAM" id="SSF141066">
    <property type="entry name" value="ICP-like"/>
    <property type="match status" value="1"/>
</dbReference>
<proteinExistence type="predicted"/>
<name>A6USH9_METVS</name>
<dbReference type="GO" id="GO:0004869">
    <property type="term" value="F:cysteine-type endopeptidase inhibitor activity"/>
    <property type="evidence" value="ECO:0007669"/>
    <property type="project" value="UniProtKB-KW"/>
</dbReference>
<dbReference type="InterPro" id="IPR011048">
    <property type="entry name" value="Haem_d1_sf"/>
</dbReference>
<dbReference type="SUPFAM" id="SSF51004">
    <property type="entry name" value="C-terminal (heme d1) domain of cytochrome cd1-nitrite reductase"/>
    <property type="match status" value="1"/>
</dbReference>
<keyword evidence="5" id="KW-1185">Reference proteome</keyword>
<reference evidence="4" key="1">
    <citation type="submission" date="2007-06" db="EMBL/GenBank/DDBJ databases">
        <title>Complete sequence of Methanococcus vannielii SB.</title>
        <authorList>
            <consortium name="US DOE Joint Genome Institute"/>
            <person name="Copeland A."/>
            <person name="Lucas S."/>
            <person name="Lapidus A."/>
            <person name="Barry K."/>
            <person name="Glavina del Rio T."/>
            <person name="Dalin E."/>
            <person name="Tice H."/>
            <person name="Pitluck S."/>
            <person name="Chain P."/>
            <person name="Malfatti S."/>
            <person name="Shin M."/>
            <person name="Vergez L."/>
            <person name="Schmutz J."/>
            <person name="Larimer F."/>
            <person name="Land M."/>
            <person name="Hauser L."/>
            <person name="Kyrpides N."/>
            <person name="Anderson I."/>
            <person name="Sieprawska-Lupa M."/>
            <person name="Whitman W.B."/>
            <person name="Richardson P."/>
        </authorList>
    </citation>
    <scope>NUCLEOTIDE SEQUENCE [LARGE SCALE GENOMIC DNA]</scope>
    <source>
        <strain evidence="4">SB</strain>
    </source>
</reference>
<organism evidence="4 5">
    <name type="scientific">Methanococcus vannielii (strain ATCC 35089 / DSM 1224 / JCM 13029 / OCM 148 / SB)</name>
    <dbReference type="NCBI Taxonomy" id="406327"/>
    <lineage>
        <taxon>Archaea</taxon>
        <taxon>Methanobacteriati</taxon>
        <taxon>Methanobacteriota</taxon>
        <taxon>Methanomada group</taxon>
        <taxon>Methanococci</taxon>
        <taxon>Methanococcales</taxon>
        <taxon>Methanococcaceae</taxon>
        <taxon>Methanococcus</taxon>
    </lineage>
</organism>